<dbReference type="Proteomes" id="UP001161325">
    <property type="component" value="Unassembled WGS sequence"/>
</dbReference>
<keyword evidence="3" id="KW-1185">Reference proteome</keyword>
<dbReference type="Pfam" id="PF12706">
    <property type="entry name" value="Lactamase_B_2"/>
    <property type="match status" value="1"/>
</dbReference>
<accession>A0AA37PZK2</accession>
<dbReference type="SMART" id="SM00849">
    <property type="entry name" value="Lactamase_B"/>
    <property type="match status" value="1"/>
</dbReference>
<dbReference type="EMBL" id="BRXS01000001">
    <property type="protein sequence ID" value="GLC23604.1"/>
    <property type="molecule type" value="Genomic_DNA"/>
</dbReference>
<evidence type="ECO:0000259" key="1">
    <source>
        <dbReference type="SMART" id="SM00849"/>
    </source>
</evidence>
<dbReference type="PANTHER" id="PTHR47619">
    <property type="entry name" value="METALLO-HYDROLASE YYCJ-RELATED"/>
    <property type="match status" value="1"/>
</dbReference>
<gene>
    <name evidence="2" type="ORF">rosag_01170</name>
</gene>
<feature type="domain" description="Metallo-beta-lactamase" evidence="1">
    <location>
        <begin position="18"/>
        <end position="194"/>
    </location>
</feature>
<comment type="caution">
    <text evidence="2">The sequence shown here is derived from an EMBL/GenBank/DDBJ whole genome shotgun (WGS) entry which is preliminary data.</text>
</comment>
<dbReference type="InterPro" id="IPR001279">
    <property type="entry name" value="Metallo-B-lactamas"/>
</dbReference>
<sequence length="264" mass="27833">MPDVAPSITLWMLGSGSQGNAAAIACGERLLLLDAGVDLPVLLERMRAADLHPWFVDEVLLSHGHRDHVVGAAAGVKAYGWRVWATLGTVWRWRALRGVDVAPFETGASFDAGPFRVHSAATPHDVDDSAAFVVEVAGVRVGYCTDLGHAPDAVLALLQGVDALVLESNYDEEMLRRGPYPPDLQARVGGPTGHLGNAQAGEVARAVAHAGLQHLVLGHLSRHNNTPELARAAMRRALAGTAFRGALHVAPPDGVLGPLVVRAP</sequence>
<evidence type="ECO:0000313" key="3">
    <source>
        <dbReference type="Proteomes" id="UP001161325"/>
    </source>
</evidence>
<proteinExistence type="predicted"/>
<dbReference type="InterPro" id="IPR036866">
    <property type="entry name" value="RibonucZ/Hydroxyglut_hydro"/>
</dbReference>
<dbReference type="RefSeq" id="WP_284348041.1">
    <property type="nucleotide sequence ID" value="NZ_BRXS01000001.1"/>
</dbReference>
<dbReference type="AlphaFoldDB" id="A0AA37PZK2"/>
<dbReference type="SUPFAM" id="SSF56281">
    <property type="entry name" value="Metallo-hydrolase/oxidoreductase"/>
    <property type="match status" value="1"/>
</dbReference>
<evidence type="ECO:0000313" key="2">
    <source>
        <dbReference type="EMBL" id="GLC23604.1"/>
    </source>
</evidence>
<dbReference type="Gene3D" id="3.60.15.10">
    <property type="entry name" value="Ribonuclease Z/Hydroxyacylglutathione hydrolase-like"/>
    <property type="match status" value="1"/>
</dbReference>
<dbReference type="PANTHER" id="PTHR47619:SF1">
    <property type="entry name" value="EXODEOXYRIBONUCLEASE WALJ"/>
    <property type="match status" value="1"/>
</dbReference>
<name>A0AA37PZK2_9BACT</name>
<reference evidence="2" key="1">
    <citation type="submission" date="2022-08" db="EMBL/GenBank/DDBJ databases">
        <title>Draft genome sequencing of Roseisolibacter agri AW1220.</title>
        <authorList>
            <person name="Tobiishi Y."/>
            <person name="Tonouchi A."/>
        </authorList>
    </citation>
    <scope>NUCLEOTIDE SEQUENCE</scope>
    <source>
        <strain evidence="2">AW1220</strain>
    </source>
</reference>
<organism evidence="2 3">
    <name type="scientific">Roseisolibacter agri</name>
    <dbReference type="NCBI Taxonomy" id="2014610"/>
    <lineage>
        <taxon>Bacteria</taxon>
        <taxon>Pseudomonadati</taxon>
        <taxon>Gemmatimonadota</taxon>
        <taxon>Gemmatimonadia</taxon>
        <taxon>Gemmatimonadales</taxon>
        <taxon>Gemmatimonadaceae</taxon>
        <taxon>Roseisolibacter</taxon>
    </lineage>
</organism>
<protein>
    <submittedName>
        <fullName evidence="2">MBL fold metallo-hydrolase</fullName>
    </submittedName>
</protein>
<dbReference type="InterPro" id="IPR052533">
    <property type="entry name" value="WalJ/YycJ-like"/>
</dbReference>